<dbReference type="EMBL" id="BAAAGX010000014">
    <property type="protein sequence ID" value="GAA0247330.1"/>
    <property type="molecule type" value="Genomic_DNA"/>
</dbReference>
<proteinExistence type="predicted"/>
<dbReference type="InterPro" id="IPR037523">
    <property type="entry name" value="VOC_core"/>
</dbReference>
<organism evidence="2 3">
    <name type="scientific">Cryptosporangium japonicum</name>
    <dbReference type="NCBI Taxonomy" id="80872"/>
    <lineage>
        <taxon>Bacteria</taxon>
        <taxon>Bacillati</taxon>
        <taxon>Actinomycetota</taxon>
        <taxon>Actinomycetes</taxon>
        <taxon>Cryptosporangiales</taxon>
        <taxon>Cryptosporangiaceae</taxon>
        <taxon>Cryptosporangium</taxon>
    </lineage>
</organism>
<sequence length="122" mass="13015">MTTIGPDFVSFQVRDREASARFYQELVGLNRLPDPNPHAAAFSAGNGAFAVRDPLPGVDLDTIGQLGAGVGVWFHNEDAAGVHARLVERGVPIVQDPAEGPFGLTFAFRDPDGYVVTIHSKA</sequence>
<dbReference type="Gene3D" id="3.10.180.10">
    <property type="entry name" value="2,3-Dihydroxybiphenyl 1,2-Dioxygenase, domain 1"/>
    <property type="match status" value="1"/>
</dbReference>
<dbReference type="SUPFAM" id="SSF54593">
    <property type="entry name" value="Glyoxalase/Bleomycin resistance protein/Dihydroxybiphenyl dioxygenase"/>
    <property type="match status" value="1"/>
</dbReference>
<dbReference type="RefSeq" id="WP_344649959.1">
    <property type="nucleotide sequence ID" value="NZ_BAAAGX010000014.1"/>
</dbReference>
<dbReference type="Proteomes" id="UP001500967">
    <property type="component" value="Unassembled WGS sequence"/>
</dbReference>
<evidence type="ECO:0000313" key="2">
    <source>
        <dbReference type="EMBL" id="GAA0247330.1"/>
    </source>
</evidence>
<evidence type="ECO:0000313" key="3">
    <source>
        <dbReference type="Proteomes" id="UP001500967"/>
    </source>
</evidence>
<protein>
    <submittedName>
        <fullName evidence="2">VOC family protein</fullName>
    </submittedName>
</protein>
<name>A0ABN0UDY0_9ACTN</name>
<evidence type="ECO:0000259" key="1">
    <source>
        <dbReference type="PROSITE" id="PS51819"/>
    </source>
</evidence>
<comment type="caution">
    <text evidence="2">The sequence shown here is derived from an EMBL/GenBank/DDBJ whole genome shotgun (WGS) entry which is preliminary data.</text>
</comment>
<dbReference type="PROSITE" id="PS51819">
    <property type="entry name" value="VOC"/>
    <property type="match status" value="1"/>
</dbReference>
<reference evidence="2 3" key="1">
    <citation type="journal article" date="2019" name="Int. J. Syst. Evol. Microbiol.">
        <title>The Global Catalogue of Microorganisms (GCM) 10K type strain sequencing project: providing services to taxonomists for standard genome sequencing and annotation.</title>
        <authorList>
            <consortium name="The Broad Institute Genomics Platform"/>
            <consortium name="The Broad Institute Genome Sequencing Center for Infectious Disease"/>
            <person name="Wu L."/>
            <person name="Ma J."/>
        </authorList>
    </citation>
    <scope>NUCLEOTIDE SEQUENCE [LARGE SCALE GENOMIC DNA]</scope>
    <source>
        <strain evidence="2 3">JCM 10425</strain>
    </source>
</reference>
<dbReference type="Pfam" id="PF00903">
    <property type="entry name" value="Glyoxalase"/>
    <property type="match status" value="1"/>
</dbReference>
<feature type="domain" description="VOC" evidence="1">
    <location>
        <begin position="5"/>
        <end position="121"/>
    </location>
</feature>
<accession>A0ABN0UDY0</accession>
<keyword evidence="3" id="KW-1185">Reference proteome</keyword>
<dbReference type="InterPro" id="IPR004360">
    <property type="entry name" value="Glyas_Fos-R_dOase_dom"/>
</dbReference>
<dbReference type="InterPro" id="IPR029068">
    <property type="entry name" value="Glyas_Bleomycin-R_OHBP_Dase"/>
</dbReference>
<gene>
    <name evidence="2" type="ORF">GCM10009539_35780</name>
</gene>